<dbReference type="InterPro" id="IPR011032">
    <property type="entry name" value="GroES-like_sf"/>
</dbReference>
<dbReference type="Gene3D" id="3.90.180.10">
    <property type="entry name" value="Medium-chain alcohol dehydrogenases, catalytic domain"/>
    <property type="match status" value="1"/>
</dbReference>
<reference evidence="8 9" key="1">
    <citation type="journal article" date="2020" name="ISME J.">
        <title>Comparative genomics reveals insights into cyanobacterial evolution and habitat adaptation.</title>
        <authorList>
            <person name="Chen M.Y."/>
            <person name="Teng W.K."/>
            <person name="Zhao L."/>
            <person name="Hu C.X."/>
            <person name="Zhou Y.K."/>
            <person name="Han B.P."/>
            <person name="Song L.R."/>
            <person name="Shu W.S."/>
        </authorList>
    </citation>
    <scope>NUCLEOTIDE SEQUENCE [LARGE SCALE GENOMIC DNA]</scope>
    <source>
        <strain evidence="8 9">FACHB-159</strain>
    </source>
</reference>
<evidence type="ECO:0000256" key="3">
    <source>
        <dbReference type="ARBA" id="ARBA00022833"/>
    </source>
</evidence>
<name>A0ABR8KFF5_9NOSO</name>
<comment type="cofactor">
    <cofactor evidence="1 5">
        <name>Zn(2+)</name>
        <dbReference type="ChEBI" id="CHEBI:29105"/>
    </cofactor>
</comment>
<dbReference type="RefSeq" id="WP_190958157.1">
    <property type="nucleotide sequence ID" value="NZ_JACJTU010000034.1"/>
</dbReference>
<keyword evidence="3 5" id="KW-0862">Zinc</keyword>
<keyword evidence="4" id="KW-0560">Oxidoreductase</keyword>
<feature type="domain" description="Alcohol dehydrogenase-like N-terminal" evidence="7">
    <location>
        <begin position="25"/>
        <end position="150"/>
    </location>
</feature>
<dbReference type="CDD" id="cd08283">
    <property type="entry name" value="FDH_like_1"/>
    <property type="match status" value="1"/>
</dbReference>
<dbReference type="PROSITE" id="PS00059">
    <property type="entry name" value="ADH_ZINC"/>
    <property type="match status" value="1"/>
</dbReference>
<dbReference type="InterPro" id="IPR013149">
    <property type="entry name" value="ADH-like_C"/>
</dbReference>
<evidence type="ECO:0000256" key="4">
    <source>
        <dbReference type="ARBA" id="ARBA00023002"/>
    </source>
</evidence>
<keyword evidence="2 5" id="KW-0479">Metal-binding</keyword>
<dbReference type="Gene3D" id="3.40.50.720">
    <property type="entry name" value="NAD(P)-binding Rossmann-like Domain"/>
    <property type="match status" value="1"/>
</dbReference>
<comment type="similarity">
    <text evidence="5">Belongs to the zinc-containing alcohol dehydrogenase family.</text>
</comment>
<evidence type="ECO:0000259" key="7">
    <source>
        <dbReference type="Pfam" id="PF08240"/>
    </source>
</evidence>
<evidence type="ECO:0000256" key="1">
    <source>
        <dbReference type="ARBA" id="ARBA00001947"/>
    </source>
</evidence>
<evidence type="ECO:0000256" key="5">
    <source>
        <dbReference type="RuleBase" id="RU361277"/>
    </source>
</evidence>
<evidence type="ECO:0000313" key="8">
    <source>
        <dbReference type="EMBL" id="MBD2737579.1"/>
    </source>
</evidence>
<sequence>MKAVCWYGANDVRVETVPDPKILNPRDAILKVTSATICGSDLHIYDGYIPTMQPGDIIGHEFMGEIVEIGSEVKKLQKGDRVVVSSMIGCGHCFYCERQMWSLCDNSNPNAWMAEKVYGFSTSGIYGYSHAFGGYAGAFAEYVRLPFADLGTIKVPKDIPDEKLLPISDAFPTGYMGADLCNIQPGDIVAVWGCGPVGQFAMRSAYLLGAERVIGIDRVPERLQLARDFAKAEIINYEEVDAGEALKEMTGGRGPDACIDAVGLEAHGTGLEGVYDEAKQAVRLETDRPHVLRQMMVAGRKAGTLSIMGVYGGFVDKMPMGAAMNKAMTFRMGQMFGQKYMPMLLDYVLKGEVDPSTVFTHHLPLTEAKHGFELFKHKKEHCIKVRLQP</sequence>
<proteinExistence type="inferred from homology"/>
<dbReference type="Pfam" id="PF00107">
    <property type="entry name" value="ADH_zinc_N"/>
    <property type="match status" value="1"/>
</dbReference>
<dbReference type="Pfam" id="PF08240">
    <property type="entry name" value="ADH_N"/>
    <property type="match status" value="1"/>
</dbReference>
<feature type="domain" description="Alcohol dehydrogenase-like C-terminal" evidence="6">
    <location>
        <begin position="196"/>
        <end position="265"/>
    </location>
</feature>
<dbReference type="InterPro" id="IPR002328">
    <property type="entry name" value="ADH_Zn_CS"/>
</dbReference>
<organism evidence="8 9">
    <name type="scientific">Nostoc paludosum FACHB-159</name>
    <dbReference type="NCBI Taxonomy" id="2692908"/>
    <lineage>
        <taxon>Bacteria</taxon>
        <taxon>Bacillati</taxon>
        <taxon>Cyanobacteriota</taxon>
        <taxon>Cyanophyceae</taxon>
        <taxon>Nostocales</taxon>
        <taxon>Nostocaceae</taxon>
        <taxon>Nostoc</taxon>
    </lineage>
</organism>
<dbReference type="InterPro" id="IPR036291">
    <property type="entry name" value="NAD(P)-bd_dom_sf"/>
</dbReference>
<evidence type="ECO:0000259" key="6">
    <source>
        <dbReference type="Pfam" id="PF00107"/>
    </source>
</evidence>
<dbReference type="EMBL" id="JACJTU010000034">
    <property type="protein sequence ID" value="MBD2737579.1"/>
    <property type="molecule type" value="Genomic_DNA"/>
</dbReference>
<comment type="caution">
    <text evidence="8">The sequence shown here is derived from an EMBL/GenBank/DDBJ whole genome shotgun (WGS) entry which is preliminary data.</text>
</comment>
<keyword evidence="9" id="KW-1185">Reference proteome</keyword>
<evidence type="ECO:0000256" key="2">
    <source>
        <dbReference type="ARBA" id="ARBA00022723"/>
    </source>
</evidence>
<evidence type="ECO:0000313" key="9">
    <source>
        <dbReference type="Proteomes" id="UP000637383"/>
    </source>
</evidence>
<dbReference type="PANTHER" id="PTHR42813">
    <property type="entry name" value="ZINC-TYPE ALCOHOL DEHYDROGENASE-LIKE"/>
    <property type="match status" value="1"/>
</dbReference>
<accession>A0ABR8KFF5</accession>
<dbReference type="SUPFAM" id="SSF51735">
    <property type="entry name" value="NAD(P)-binding Rossmann-fold domains"/>
    <property type="match status" value="1"/>
</dbReference>
<dbReference type="PANTHER" id="PTHR42813:SF2">
    <property type="entry name" value="DEHYDROGENASE, ZINC-CONTAINING, PUTATIVE (AFU_ORTHOLOGUE AFUA_2G02810)-RELATED"/>
    <property type="match status" value="1"/>
</dbReference>
<protein>
    <submittedName>
        <fullName evidence="8">Glutathione-dependent formaldehyde dehydrogenase</fullName>
    </submittedName>
</protein>
<dbReference type="SUPFAM" id="SSF50129">
    <property type="entry name" value="GroES-like"/>
    <property type="match status" value="1"/>
</dbReference>
<dbReference type="Proteomes" id="UP000637383">
    <property type="component" value="Unassembled WGS sequence"/>
</dbReference>
<gene>
    <name evidence="8" type="ORF">H6H03_27470</name>
</gene>
<dbReference type="InterPro" id="IPR013154">
    <property type="entry name" value="ADH-like_N"/>
</dbReference>